<dbReference type="Proteomes" id="UP000186040">
    <property type="component" value="Unassembled WGS sequence"/>
</dbReference>
<dbReference type="EMBL" id="MKQR01000011">
    <property type="protein sequence ID" value="OLR93242.1"/>
    <property type="molecule type" value="Genomic_DNA"/>
</dbReference>
<dbReference type="InterPro" id="IPR036513">
    <property type="entry name" value="STAS_dom_sf"/>
</dbReference>
<evidence type="ECO:0000313" key="2">
    <source>
        <dbReference type="EMBL" id="OLR93242.1"/>
    </source>
</evidence>
<accession>A0A1Q9LMH6</accession>
<evidence type="ECO:0000259" key="1">
    <source>
        <dbReference type="PROSITE" id="PS50801"/>
    </source>
</evidence>
<feature type="domain" description="STAS" evidence="1">
    <location>
        <begin position="1"/>
        <end position="131"/>
    </location>
</feature>
<dbReference type="InterPro" id="IPR002645">
    <property type="entry name" value="STAS_dom"/>
</dbReference>
<evidence type="ECO:0000313" key="3">
    <source>
        <dbReference type="Proteomes" id="UP000186040"/>
    </source>
</evidence>
<name>A0A1Q9LMH6_9PSEU</name>
<dbReference type="Gene3D" id="3.30.750.24">
    <property type="entry name" value="STAS domain"/>
    <property type="match status" value="1"/>
</dbReference>
<dbReference type="Pfam" id="PF01740">
    <property type="entry name" value="STAS"/>
    <property type="match status" value="1"/>
</dbReference>
<keyword evidence="3" id="KW-1185">Reference proteome</keyword>
<dbReference type="AlphaFoldDB" id="A0A1Q9LMH6"/>
<sequence length="135" mass="13923">MVGVTGDVDMATAPRWRAVLLGAVDRIGEPIGAPAVSLTRGRDPLRADPADGVLWPWRRITSLVVDLTGAGFFGVAGVNLLLAVRSAAVEAGGWALVVAPAGGSARRAIDACGAVERVLALPDLDAALDQFDRAR</sequence>
<reference evidence="2 3" key="1">
    <citation type="submission" date="2016-10" db="EMBL/GenBank/DDBJ databases">
        <title>The Draft Genome Sequence of Actinokineospora bangkokensis 44EHWT reveals the biosynthetic pathway of antifungal compounds Thailandins with unusual extender unit butylmalonyl-CoA.</title>
        <authorList>
            <person name="Greule A."/>
            <person name="Intra B."/>
            <person name="Flemming S."/>
            <person name="Rommel M.G."/>
            <person name="Panbangred W."/>
            <person name="Bechthold A."/>
        </authorList>
    </citation>
    <scope>NUCLEOTIDE SEQUENCE [LARGE SCALE GENOMIC DNA]</scope>
    <source>
        <strain evidence="2 3">44EHW</strain>
    </source>
</reference>
<comment type="caution">
    <text evidence="2">The sequence shown here is derived from an EMBL/GenBank/DDBJ whole genome shotgun (WGS) entry which is preliminary data.</text>
</comment>
<proteinExistence type="predicted"/>
<gene>
    <name evidence="2" type="ORF">BJP25_17300</name>
</gene>
<dbReference type="SUPFAM" id="SSF52091">
    <property type="entry name" value="SpoIIaa-like"/>
    <property type="match status" value="1"/>
</dbReference>
<protein>
    <recommendedName>
        <fullName evidence="1">STAS domain-containing protein</fullName>
    </recommendedName>
</protein>
<dbReference type="PROSITE" id="PS50801">
    <property type="entry name" value="STAS"/>
    <property type="match status" value="1"/>
</dbReference>
<organism evidence="2 3">
    <name type="scientific">Actinokineospora bangkokensis</name>
    <dbReference type="NCBI Taxonomy" id="1193682"/>
    <lineage>
        <taxon>Bacteria</taxon>
        <taxon>Bacillati</taxon>
        <taxon>Actinomycetota</taxon>
        <taxon>Actinomycetes</taxon>
        <taxon>Pseudonocardiales</taxon>
        <taxon>Pseudonocardiaceae</taxon>
        <taxon>Actinokineospora</taxon>
    </lineage>
</organism>